<sequence length="218" mass="22651">MAGVALLTVEPEGFSPADGVVSGNLGISVVVSNCKLLASDGGILIADAGDCVLSHTATPFFPSNNGLLNVSELAACNLEPLAVSVPPAGSEISPVMGVVVENGGMQVSKNLECGTDGGIPVVSVGLVDESTHMVSVERFSSTKNLVVVPVNEVDVNEMATCMGNSSGLTIRKQGDWLVDSSDSESESELNISDNEFVLGSNKNVDTRGKFWGRGRRRR</sequence>
<protein>
    <submittedName>
        <fullName evidence="1">Uncharacterized protein</fullName>
    </submittedName>
</protein>
<dbReference type="AlphaFoldDB" id="A0A8T3BJI6"/>
<proteinExistence type="predicted"/>
<dbReference type="Proteomes" id="UP000829196">
    <property type="component" value="Unassembled WGS sequence"/>
</dbReference>
<evidence type="ECO:0000313" key="2">
    <source>
        <dbReference type="Proteomes" id="UP000829196"/>
    </source>
</evidence>
<comment type="caution">
    <text evidence="1">The sequence shown here is derived from an EMBL/GenBank/DDBJ whole genome shotgun (WGS) entry which is preliminary data.</text>
</comment>
<reference evidence="1" key="1">
    <citation type="journal article" date="2022" name="Front. Genet.">
        <title>Chromosome-Scale Assembly of the Dendrobium nobile Genome Provides Insights Into the Molecular Mechanism of the Biosynthesis of the Medicinal Active Ingredient of Dendrobium.</title>
        <authorList>
            <person name="Xu Q."/>
            <person name="Niu S.-C."/>
            <person name="Li K.-L."/>
            <person name="Zheng P.-J."/>
            <person name="Zhang X.-J."/>
            <person name="Jia Y."/>
            <person name="Liu Y."/>
            <person name="Niu Y.-X."/>
            <person name="Yu L.-H."/>
            <person name="Chen D.-F."/>
            <person name="Zhang G.-Q."/>
        </authorList>
    </citation>
    <scope>NUCLEOTIDE SEQUENCE</scope>
    <source>
        <tissue evidence="1">Leaf</tissue>
    </source>
</reference>
<keyword evidence="2" id="KW-1185">Reference proteome</keyword>
<accession>A0A8T3BJI6</accession>
<organism evidence="1 2">
    <name type="scientific">Dendrobium nobile</name>
    <name type="common">Orchid</name>
    <dbReference type="NCBI Taxonomy" id="94219"/>
    <lineage>
        <taxon>Eukaryota</taxon>
        <taxon>Viridiplantae</taxon>
        <taxon>Streptophyta</taxon>
        <taxon>Embryophyta</taxon>
        <taxon>Tracheophyta</taxon>
        <taxon>Spermatophyta</taxon>
        <taxon>Magnoliopsida</taxon>
        <taxon>Liliopsida</taxon>
        <taxon>Asparagales</taxon>
        <taxon>Orchidaceae</taxon>
        <taxon>Epidendroideae</taxon>
        <taxon>Malaxideae</taxon>
        <taxon>Dendrobiinae</taxon>
        <taxon>Dendrobium</taxon>
    </lineage>
</organism>
<evidence type="ECO:0000313" key="1">
    <source>
        <dbReference type="EMBL" id="KAI0512021.1"/>
    </source>
</evidence>
<gene>
    <name evidence="1" type="ORF">KFK09_012655</name>
</gene>
<dbReference type="EMBL" id="JAGYWB010000009">
    <property type="protein sequence ID" value="KAI0512021.1"/>
    <property type="molecule type" value="Genomic_DNA"/>
</dbReference>
<name>A0A8T3BJI6_DENNO</name>